<protein>
    <recommendedName>
        <fullName evidence="4">F-box domain-containing protein</fullName>
    </recommendedName>
</protein>
<feature type="compositionally biased region" description="Acidic residues" evidence="1">
    <location>
        <begin position="245"/>
        <end position="257"/>
    </location>
</feature>
<reference evidence="3" key="2">
    <citation type="submission" date="2015-01" db="EMBL/GenBank/DDBJ databases">
        <title>Evolutionary Origins and Diversification of the Mycorrhizal Mutualists.</title>
        <authorList>
            <consortium name="DOE Joint Genome Institute"/>
            <consortium name="Mycorrhizal Genomics Consortium"/>
            <person name="Kohler A."/>
            <person name="Kuo A."/>
            <person name="Nagy L.G."/>
            <person name="Floudas D."/>
            <person name="Copeland A."/>
            <person name="Barry K.W."/>
            <person name="Cichocki N."/>
            <person name="Veneault-Fourrey C."/>
            <person name="LaButti K."/>
            <person name="Lindquist E.A."/>
            <person name="Lipzen A."/>
            <person name="Lundell T."/>
            <person name="Morin E."/>
            <person name="Murat C."/>
            <person name="Riley R."/>
            <person name="Ohm R."/>
            <person name="Sun H."/>
            <person name="Tunlid A."/>
            <person name="Henrissat B."/>
            <person name="Grigoriev I.V."/>
            <person name="Hibbett D.S."/>
            <person name="Martin F."/>
        </authorList>
    </citation>
    <scope>NUCLEOTIDE SEQUENCE [LARGE SCALE GENOMIC DNA]</scope>
    <source>
        <strain evidence="3">LaAM-08-1</strain>
    </source>
</reference>
<reference evidence="2 3" key="1">
    <citation type="submission" date="2014-04" db="EMBL/GenBank/DDBJ databases">
        <authorList>
            <consortium name="DOE Joint Genome Institute"/>
            <person name="Kuo A."/>
            <person name="Kohler A."/>
            <person name="Nagy L.G."/>
            <person name="Floudas D."/>
            <person name="Copeland A."/>
            <person name="Barry K.W."/>
            <person name="Cichocki N."/>
            <person name="Veneault-Fourrey C."/>
            <person name="LaButti K."/>
            <person name="Lindquist E.A."/>
            <person name="Lipzen A."/>
            <person name="Lundell T."/>
            <person name="Morin E."/>
            <person name="Murat C."/>
            <person name="Sun H."/>
            <person name="Tunlid A."/>
            <person name="Henrissat B."/>
            <person name="Grigoriev I.V."/>
            <person name="Hibbett D.S."/>
            <person name="Martin F."/>
            <person name="Nordberg H.P."/>
            <person name="Cantor M.N."/>
            <person name="Hua S.X."/>
        </authorList>
    </citation>
    <scope>NUCLEOTIDE SEQUENCE [LARGE SCALE GENOMIC DNA]</scope>
    <source>
        <strain evidence="2 3">LaAM-08-1</strain>
    </source>
</reference>
<organism evidence="2 3">
    <name type="scientific">Laccaria amethystina LaAM-08-1</name>
    <dbReference type="NCBI Taxonomy" id="1095629"/>
    <lineage>
        <taxon>Eukaryota</taxon>
        <taxon>Fungi</taxon>
        <taxon>Dikarya</taxon>
        <taxon>Basidiomycota</taxon>
        <taxon>Agaricomycotina</taxon>
        <taxon>Agaricomycetes</taxon>
        <taxon>Agaricomycetidae</taxon>
        <taxon>Agaricales</taxon>
        <taxon>Agaricineae</taxon>
        <taxon>Hydnangiaceae</taxon>
        <taxon>Laccaria</taxon>
    </lineage>
</organism>
<dbReference type="STRING" id="1095629.A0A0C9WJ24"/>
<dbReference type="SUPFAM" id="SSF52047">
    <property type="entry name" value="RNI-like"/>
    <property type="match status" value="1"/>
</dbReference>
<evidence type="ECO:0008006" key="4">
    <source>
        <dbReference type="Google" id="ProtNLM"/>
    </source>
</evidence>
<feature type="region of interest" description="Disordered" evidence="1">
    <location>
        <begin position="245"/>
        <end position="271"/>
    </location>
</feature>
<evidence type="ECO:0000313" key="3">
    <source>
        <dbReference type="Proteomes" id="UP000054477"/>
    </source>
</evidence>
<proteinExistence type="predicted"/>
<dbReference type="OrthoDB" id="3001771at2759"/>
<accession>A0A0C9WJ24</accession>
<dbReference type="HOGENOM" id="CLU_027732_1_0_1"/>
<dbReference type="AlphaFoldDB" id="A0A0C9WJ24"/>
<evidence type="ECO:0000256" key="1">
    <source>
        <dbReference type="SAM" id="MobiDB-lite"/>
    </source>
</evidence>
<name>A0A0C9WJ24_9AGAR</name>
<evidence type="ECO:0000313" key="2">
    <source>
        <dbReference type="EMBL" id="KIJ93949.1"/>
    </source>
</evidence>
<gene>
    <name evidence="2" type="ORF">K443DRAFT_684133</name>
</gene>
<dbReference type="Proteomes" id="UP000054477">
    <property type="component" value="Unassembled WGS sequence"/>
</dbReference>
<sequence length="489" mass="55172">MFPTEILLTIFKIVYMQNREEVMDEREFYFSSSSLVPEIVGKYKCIWRRDEELRYPCLFPYNIASVCAKWRATAASVPAFWTRVVFFLDSGPEGSSLVDLQHQLQWSRDLPLEITLGRMNLGDNFMYDMGEAARVRSAMELLLPHISRWHMFYISTIRSSSLPVILKELRGTSPILKILRLECEGDDADDDLNVYGRDVFICPALHNFDIDGANFLRLRNAYGGEWVTQLVPQLEYLSVSVLSPAEEEEGNGGEGETDGERVSGAEEKEGINRPEKGRLNLDMFLGEVAKLTSLRQLILKSIIFNDILLLGIHEIHHFSPTLDTLVLEDLSVSALLSILFDCNYPGLTTLKLARCPLDAMPEGFLPDIPCLVLQDLAPTVNVMEIVDRWHGMGLEIVGCPTFDDTVLKRLSVPGVGVSIEELAIIDCTNFSVSVLQKMVESRLPWAWPMQILKVTGEGPAMTDDERAWFGNHVAEFSYEVVLADPERLT</sequence>
<dbReference type="EMBL" id="KN838816">
    <property type="protein sequence ID" value="KIJ93949.1"/>
    <property type="molecule type" value="Genomic_DNA"/>
</dbReference>
<feature type="compositionally biased region" description="Basic and acidic residues" evidence="1">
    <location>
        <begin position="258"/>
        <end position="271"/>
    </location>
</feature>
<keyword evidence="3" id="KW-1185">Reference proteome</keyword>